<evidence type="ECO:0000256" key="5">
    <source>
        <dbReference type="ARBA" id="ARBA00023125"/>
    </source>
</evidence>
<dbReference type="InterPro" id="IPR052704">
    <property type="entry name" value="ECF_Sigma-70_Domain"/>
</dbReference>
<dbReference type="Pfam" id="PF04542">
    <property type="entry name" value="Sigma70_r2"/>
    <property type="match status" value="1"/>
</dbReference>
<dbReference type="Proteomes" id="UP001163947">
    <property type="component" value="Chromosome"/>
</dbReference>
<dbReference type="EMBL" id="CP106982">
    <property type="protein sequence ID" value="UYF93278.1"/>
    <property type="molecule type" value="Genomic_DNA"/>
</dbReference>
<dbReference type="SUPFAM" id="SSF88946">
    <property type="entry name" value="Sigma2 domain of RNA polymerase sigma factors"/>
    <property type="match status" value="1"/>
</dbReference>
<dbReference type="NCBIfam" id="NF007214">
    <property type="entry name" value="PRK09636.1"/>
    <property type="match status" value="1"/>
</dbReference>
<reference evidence="9" key="1">
    <citation type="submission" date="2022-09" db="EMBL/GenBank/DDBJ databases">
        <title>The genome sequence of Rhodococcus aetherivorans N1.</title>
        <authorList>
            <person name="Jiang W."/>
        </authorList>
    </citation>
    <scope>NUCLEOTIDE SEQUENCE</scope>
    <source>
        <strain evidence="9">N1</strain>
    </source>
</reference>
<evidence type="ECO:0000256" key="6">
    <source>
        <dbReference type="ARBA" id="ARBA00023163"/>
    </source>
</evidence>
<dbReference type="Gene3D" id="1.10.1740.10">
    <property type="match status" value="1"/>
</dbReference>
<keyword evidence="3" id="KW-0805">Transcription regulation</keyword>
<evidence type="ECO:0000256" key="1">
    <source>
        <dbReference type="ARBA" id="ARBA00010641"/>
    </source>
</evidence>
<dbReference type="NCBIfam" id="TIGR02937">
    <property type="entry name" value="sigma70-ECF"/>
    <property type="match status" value="1"/>
</dbReference>
<protein>
    <submittedName>
        <fullName evidence="9">Sigma-70 family RNA polymerase sigma factor</fullName>
    </submittedName>
</protein>
<dbReference type="Gene3D" id="1.10.10.10">
    <property type="entry name" value="Winged helix-like DNA-binding domain superfamily/Winged helix DNA-binding domain"/>
    <property type="match status" value="1"/>
</dbReference>
<sequence>MRTAVLADAFEQHRPHLLSVAYRLTGSVADAEDAVQDAWLRLDGADTDRIDDLRAWLTTVVGRLCLDRLRSATARRENYVGQWLPEPIVTPLGGSPAPDPLEAVVRQEDSRMAAMVVLDTLTPAQRVAFVLHDGFAVPFDEIAGILDVTPASARQLASRGRRAVAAAPPPVPAAEHVEAVQRLMTALASGDLAAVVAALDPDARVIGDANGVTRTAVNVVVGAERFARFFLGLMQRYGAEAFLAGTPALVNGELGFVSGGGPGDETHRAFAGRVVGCTVRNGRVWAAYDMANPDKLRGVLLARGDDHRA</sequence>
<organism evidence="9 10">
    <name type="scientific">Rhodococcus aetherivorans</name>
    <dbReference type="NCBI Taxonomy" id="191292"/>
    <lineage>
        <taxon>Bacteria</taxon>
        <taxon>Bacillati</taxon>
        <taxon>Actinomycetota</taxon>
        <taxon>Actinomycetes</taxon>
        <taxon>Mycobacteriales</taxon>
        <taxon>Nocardiaceae</taxon>
        <taxon>Rhodococcus</taxon>
    </lineage>
</organism>
<dbReference type="InterPro" id="IPR036388">
    <property type="entry name" value="WH-like_DNA-bd_sf"/>
</dbReference>
<evidence type="ECO:0000259" key="8">
    <source>
        <dbReference type="Pfam" id="PF08281"/>
    </source>
</evidence>
<keyword evidence="5" id="KW-0238">DNA-binding</keyword>
<proteinExistence type="inferred from homology"/>
<keyword evidence="6" id="KW-0804">Transcription</keyword>
<comment type="similarity">
    <text evidence="1">Belongs to the sigma-70 factor family. ECF subfamily.</text>
</comment>
<evidence type="ECO:0000259" key="7">
    <source>
        <dbReference type="Pfam" id="PF04542"/>
    </source>
</evidence>
<evidence type="ECO:0000256" key="3">
    <source>
        <dbReference type="ARBA" id="ARBA00023015"/>
    </source>
</evidence>
<dbReference type="GO" id="GO:0003677">
    <property type="term" value="F:DNA binding"/>
    <property type="evidence" value="ECO:0007669"/>
    <property type="project" value="UniProtKB-KW"/>
</dbReference>
<dbReference type="InterPro" id="IPR013325">
    <property type="entry name" value="RNA_pol_sigma_r2"/>
</dbReference>
<dbReference type="SUPFAM" id="SSF88659">
    <property type="entry name" value="Sigma3 and sigma4 domains of RNA polymerase sigma factors"/>
    <property type="match status" value="1"/>
</dbReference>
<evidence type="ECO:0000313" key="9">
    <source>
        <dbReference type="EMBL" id="UYF93278.1"/>
    </source>
</evidence>
<feature type="domain" description="RNA polymerase sigma-70 region 2" evidence="7">
    <location>
        <begin position="10"/>
        <end position="73"/>
    </location>
</feature>
<dbReference type="RefSeq" id="WP_065922946.1">
    <property type="nucleotide sequence ID" value="NZ_CP069306.1"/>
</dbReference>
<feature type="domain" description="RNA polymerase sigma factor 70 region 4 type 2" evidence="8">
    <location>
        <begin position="114"/>
        <end position="163"/>
    </location>
</feature>
<dbReference type="AlphaFoldDB" id="A0AA46NUB7"/>
<dbReference type="SUPFAM" id="SSF54427">
    <property type="entry name" value="NTF2-like"/>
    <property type="match status" value="1"/>
</dbReference>
<comment type="subunit">
    <text evidence="2">Interacts transiently with the RNA polymerase catalytic core formed by RpoA, RpoB, RpoC and RpoZ (2 alpha, 1 beta, 1 beta' and 1 omega subunit) to form the RNA polymerase holoenzyme that can initiate transcription.</text>
</comment>
<keyword evidence="4" id="KW-0731">Sigma factor</keyword>
<accession>A0AA46NUB7</accession>
<dbReference type="InterPro" id="IPR013324">
    <property type="entry name" value="RNA_pol_sigma_r3/r4-like"/>
</dbReference>
<dbReference type="InterPro" id="IPR014284">
    <property type="entry name" value="RNA_pol_sigma-70_dom"/>
</dbReference>
<dbReference type="GeneID" id="83623343"/>
<evidence type="ECO:0000256" key="2">
    <source>
        <dbReference type="ARBA" id="ARBA00011344"/>
    </source>
</evidence>
<dbReference type="PANTHER" id="PTHR30173:SF36">
    <property type="entry name" value="ECF RNA POLYMERASE SIGMA FACTOR SIGJ"/>
    <property type="match status" value="1"/>
</dbReference>
<evidence type="ECO:0000256" key="4">
    <source>
        <dbReference type="ARBA" id="ARBA00023082"/>
    </source>
</evidence>
<evidence type="ECO:0000313" key="10">
    <source>
        <dbReference type="Proteomes" id="UP001163947"/>
    </source>
</evidence>
<dbReference type="InterPro" id="IPR013249">
    <property type="entry name" value="RNA_pol_sigma70_r4_t2"/>
</dbReference>
<dbReference type="InterPro" id="IPR032710">
    <property type="entry name" value="NTF2-like_dom_sf"/>
</dbReference>
<dbReference type="InterPro" id="IPR007627">
    <property type="entry name" value="RNA_pol_sigma70_r2"/>
</dbReference>
<dbReference type="GO" id="GO:0006352">
    <property type="term" value="P:DNA-templated transcription initiation"/>
    <property type="evidence" value="ECO:0007669"/>
    <property type="project" value="InterPro"/>
</dbReference>
<name>A0AA46NUB7_9NOCA</name>
<dbReference type="Pfam" id="PF08281">
    <property type="entry name" value="Sigma70_r4_2"/>
    <property type="match status" value="1"/>
</dbReference>
<dbReference type="PANTHER" id="PTHR30173">
    <property type="entry name" value="SIGMA 19 FACTOR"/>
    <property type="match status" value="1"/>
</dbReference>
<dbReference type="GO" id="GO:0016987">
    <property type="term" value="F:sigma factor activity"/>
    <property type="evidence" value="ECO:0007669"/>
    <property type="project" value="UniProtKB-KW"/>
</dbReference>
<dbReference type="Gene3D" id="3.10.450.50">
    <property type="match status" value="1"/>
</dbReference>
<gene>
    <name evidence="9" type="ORF">OCS65_22975</name>
</gene>